<feature type="domain" description="Alcohol dehydrogenase-like C-terminal" evidence="8">
    <location>
        <begin position="204"/>
        <end position="321"/>
    </location>
</feature>
<comment type="similarity">
    <text evidence="2">Belongs to the zinc-containing alcohol dehydrogenase family.</text>
</comment>
<evidence type="ECO:0000256" key="6">
    <source>
        <dbReference type="ARBA" id="ARBA00023002"/>
    </source>
</evidence>
<evidence type="ECO:0000256" key="3">
    <source>
        <dbReference type="ARBA" id="ARBA00013190"/>
    </source>
</evidence>
<evidence type="ECO:0000259" key="9">
    <source>
        <dbReference type="Pfam" id="PF08240"/>
    </source>
</evidence>
<protein>
    <recommendedName>
        <fullName evidence="3">alcohol dehydrogenase</fullName>
        <ecNumber evidence="3">1.1.1.1</ecNumber>
    </recommendedName>
</protein>
<evidence type="ECO:0000259" key="8">
    <source>
        <dbReference type="Pfam" id="PF00107"/>
    </source>
</evidence>
<comment type="cofactor">
    <cofactor evidence="1">
        <name>Zn(2+)</name>
        <dbReference type="ChEBI" id="CHEBI:29105"/>
    </cofactor>
</comment>
<sequence length="370" mass="39054">MTDNTQLRDSTSSALAMVWRGGSTFEPTSMPIPALLPGESLVRISTSTICQSDRHTVSGRRQSPCPSVLGHEGVGRIIASNNGKDLHGAALLAGDRVVWSVIAACGECERCTQGLQAKCHHVQKVGHEPTTSSWALSGTYASHIILRPGQGVLKIEEDLPDPIAATAGCAAATVIAAFDAVGCKTLNHPSLAGKSVLIQGVGMLGLYAVQAAQLFGADTVIAADPNPTRLALARRWGATTREAEHQDSCVDIALDFSGAPQAVESAIQSLDIGGTAVLVGSVFPTPPIAVDPQWLVRGWRSITGVHNYEPHHLGPAVDLLSHCAKHQPWEGVFGTTTALREISACFDTAHGAAQQQSQDHRPLRNMIDCR</sequence>
<evidence type="ECO:0000256" key="4">
    <source>
        <dbReference type="ARBA" id="ARBA00022723"/>
    </source>
</evidence>
<dbReference type="InterPro" id="IPR017743">
    <property type="entry name" value="ADH_phosphonate_catab-assoc"/>
</dbReference>
<dbReference type="EC" id="1.1.1.1" evidence="3"/>
<dbReference type="Gene3D" id="3.90.180.10">
    <property type="entry name" value="Medium-chain alcohol dehydrogenases, catalytic domain"/>
    <property type="match status" value="1"/>
</dbReference>
<dbReference type="CDD" id="cd08231">
    <property type="entry name" value="MDR_TM0436_like"/>
    <property type="match status" value="1"/>
</dbReference>
<dbReference type="GO" id="GO:0004022">
    <property type="term" value="F:alcohol dehydrogenase (NAD+) activity"/>
    <property type="evidence" value="ECO:0007669"/>
    <property type="project" value="UniProtKB-EC"/>
</dbReference>
<evidence type="ECO:0000313" key="10">
    <source>
        <dbReference type="EMBL" id="QAU53094.1"/>
    </source>
</evidence>
<keyword evidence="4" id="KW-0479">Metal-binding</keyword>
<gene>
    <name evidence="10" type="primary">tdh</name>
    <name evidence="10" type="ORF">CPELA_09195</name>
</gene>
<dbReference type="AlphaFoldDB" id="A0A410WAX6"/>
<keyword evidence="7" id="KW-0520">NAD</keyword>
<dbReference type="SUPFAM" id="SSF51735">
    <property type="entry name" value="NAD(P)-binding Rossmann-fold domains"/>
    <property type="match status" value="1"/>
</dbReference>
<evidence type="ECO:0000256" key="2">
    <source>
        <dbReference type="ARBA" id="ARBA00008072"/>
    </source>
</evidence>
<dbReference type="Pfam" id="PF00107">
    <property type="entry name" value="ADH_zinc_N"/>
    <property type="match status" value="1"/>
</dbReference>
<evidence type="ECO:0000256" key="1">
    <source>
        <dbReference type="ARBA" id="ARBA00001947"/>
    </source>
</evidence>
<feature type="domain" description="Alcohol dehydrogenase-like N-terminal" evidence="9">
    <location>
        <begin position="37"/>
        <end position="156"/>
    </location>
</feature>
<organism evidence="10 11">
    <name type="scientific">Corynebacterium pelargi</name>
    <dbReference type="NCBI Taxonomy" id="1471400"/>
    <lineage>
        <taxon>Bacteria</taxon>
        <taxon>Bacillati</taxon>
        <taxon>Actinomycetota</taxon>
        <taxon>Actinomycetes</taxon>
        <taxon>Mycobacteriales</taxon>
        <taxon>Corynebacteriaceae</taxon>
        <taxon>Corynebacterium</taxon>
    </lineage>
</organism>
<dbReference type="Proteomes" id="UP000288929">
    <property type="component" value="Chromosome"/>
</dbReference>
<evidence type="ECO:0000256" key="7">
    <source>
        <dbReference type="ARBA" id="ARBA00023027"/>
    </source>
</evidence>
<dbReference type="SUPFAM" id="SSF50129">
    <property type="entry name" value="GroES-like"/>
    <property type="match status" value="1"/>
</dbReference>
<dbReference type="RefSeq" id="WP_229718396.1">
    <property type="nucleotide sequence ID" value="NZ_BMCX01000002.1"/>
</dbReference>
<dbReference type="EMBL" id="CP035299">
    <property type="protein sequence ID" value="QAU53094.1"/>
    <property type="molecule type" value="Genomic_DNA"/>
</dbReference>
<dbReference type="PANTHER" id="PTHR42940">
    <property type="entry name" value="ALCOHOL DEHYDROGENASE 1-RELATED"/>
    <property type="match status" value="1"/>
</dbReference>
<dbReference type="Pfam" id="PF08240">
    <property type="entry name" value="ADH_N"/>
    <property type="match status" value="1"/>
</dbReference>
<dbReference type="Gene3D" id="3.40.50.720">
    <property type="entry name" value="NAD(P)-binding Rossmann-like Domain"/>
    <property type="match status" value="1"/>
</dbReference>
<dbReference type="InterPro" id="IPR036291">
    <property type="entry name" value="NAD(P)-bd_dom_sf"/>
</dbReference>
<name>A0A410WAX6_9CORY</name>
<accession>A0A410WAX6</accession>
<keyword evidence="6 10" id="KW-0560">Oxidoreductase</keyword>
<dbReference type="InterPro" id="IPR013154">
    <property type="entry name" value="ADH-like_N"/>
</dbReference>
<proteinExistence type="inferred from homology"/>
<dbReference type="KEGG" id="cpeg:CPELA_09195"/>
<reference evidence="10 11" key="1">
    <citation type="submission" date="2019-01" db="EMBL/GenBank/DDBJ databases">
        <authorList>
            <person name="Ruckert C."/>
            <person name="Busche T."/>
            <person name="Kalinowski J."/>
        </authorList>
    </citation>
    <scope>NUCLEOTIDE SEQUENCE [LARGE SCALE GENOMIC DNA]</scope>
    <source>
        <strain evidence="10 11">136/3</strain>
    </source>
</reference>
<keyword evidence="5" id="KW-0862">Zinc</keyword>
<dbReference type="PANTHER" id="PTHR42940:SF3">
    <property type="entry name" value="ALCOHOL DEHYDROGENASE 1-RELATED"/>
    <property type="match status" value="1"/>
</dbReference>
<dbReference type="InterPro" id="IPR011032">
    <property type="entry name" value="GroES-like_sf"/>
</dbReference>
<evidence type="ECO:0000256" key="5">
    <source>
        <dbReference type="ARBA" id="ARBA00022833"/>
    </source>
</evidence>
<dbReference type="InterPro" id="IPR013149">
    <property type="entry name" value="ADH-like_C"/>
</dbReference>
<evidence type="ECO:0000313" key="11">
    <source>
        <dbReference type="Proteomes" id="UP000288929"/>
    </source>
</evidence>
<dbReference type="GO" id="GO:0046872">
    <property type="term" value="F:metal ion binding"/>
    <property type="evidence" value="ECO:0007669"/>
    <property type="project" value="UniProtKB-KW"/>
</dbReference>
<keyword evidence="11" id="KW-1185">Reference proteome</keyword>
<dbReference type="GO" id="GO:0005737">
    <property type="term" value="C:cytoplasm"/>
    <property type="evidence" value="ECO:0007669"/>
    <property type="project" value="TreeGrafter"/>
</dbReference>
<dbReference type="NCBIfam" id="TIGR03366">
    <property type="entry name" value="HpnZ_proposed"/>
    <property type="match status" value="1"/>
</dbReference>